<accession>A0A5N5DXY8</accession>
<dbReference type="AlphaFoldDB" id="A0A5N5DXY8"/>
<sequence length="121" mass="12584">MFFIRTQRSGVHFGGHRRWPAAGQASSFRRPRAVAALPLTTDAGTGAALLAQPAPLIASGQQLRCGRGGPLVLGGVGALALGYGPDHVSEDAAALRADFSVLGHDVRASRKNASGEHLRIH</sequence>
<comment type="caution">
    <text evidence="1">The sequence shown here is derived from an EMBL/GenBank/DDBJ whole genome shotgun (WGS) entry which is preliminary data.</text>
</comment>
<reference evidence="1 2" key="1">
    <citation type="journal article" date="2017" name="Poromechanics V (2013)">
        <title>Genomic Characterization of the Arsenic-Tolerant Actinobacterium, &lt;i&gt;Rhodococcus erythropolis&lt;/i&gt; S43.</title>
        <authorList>
            <person name="Retamal-Morales G."/>
            <person name="Mehnert M."/>
            <person name="Schwabe R."/>
            <person name="Tischler D."/>
            <person name="Schloemann M."/>
            <person name="Levican G.J."/>
        </authorList>
    </citation>
    <scope>NUCLEOTIDE SEQUENCE [LARGE SCALE GENOMIC DNA]</scope>
    <source>
        <strain evidence="1 2">S43</strain>
    </source>
</reference>
<dbReference type="Proteomes" id="UP000325576">
    <property type="component" value="Unassembled WGS sequence"/>
</dbReference>
<evidence type="ECO:0000313" key="2">
    <source>
        <dbReference type="Proteomes" id="UP000325576"/>
    </source>
</evidence>
<proteinExistence type="predicted"/>
<name>A0A5N5DXY8_RHOER</name>
<gene>
    <name evidence="1" type="ORF">BS297_23195</name>
</gene>
<evidence type="ECO:0000313" key="1">
    <source>
        <dbReference type="EMBL" id="KAB2582969.1"/>
    </source>
</evidence>
<dbReference type="EMBL" id="MRBO01000615">
    <property type="protein sequence ID" value="KAB2582969.1"/>
    <property type="molecule type" value="Genomic_DNA"/>
</dbReference>
<protein>
    <submittedName>
        <fullName evidence="1">Uncharacterized protein</fullName>
    </submittedName>
</protein>
<feature type="non-terminal residue" evidence="1">
    <location>
        <position position="121"/>
    </location>
</feature>
<organism evidence="1 2">
    <name type="scientific">Rhodococcus erythropolis</name>
    <name type="common">Arthrobacter picolinophilus</name>
    <dbReference type="NCBI Taxonomy" id="1833"/>
    <lineage>
        <taxon>Bacteria</taxon>
        <taxon>Bacillati</taxon>
        <taxon>Actinomycetota</taxon>
        <taxon>Actinomycetes</taxon>
        <taxon>Mycobacteriales</taxon>
        <taxon>Nocardiaceae</taxon>
        <taxon>Rhodococcus</taxon>
        <taxon>Rhodococcus erythropolis group</taxon>
    </lineage>
</organism>